<proteinExistence type="predicted"/>
<gene>
    <name evidence="1" type="ORF">FBFR_01915</name>
</gene>
<dbReference type="Proteomes" id="UP000077164">
    <property type="component" value="Unassembled WGS sequence"/>
</dbReference>
<reference evidence="1 2" key="1">
    <citation type="submission" date="2016-03" db="EMBL/GenBank/DDBJ databases">
        <title>Draft genome sequence of Flavobacterium fryxellicola DSM 16209.</title>
        <authorList>
            <person name="Shin S.-K."/>
            <person name="Yi H."/>
        </authorList>
    </citation>
    <scope>NUCLEOTIDE SEQUENCE [LARGE SCALE GENOMIC DNA]</scope>
    <source>
        <strain evidence="1 2">DSM 16209</strain>
    </source>
</reference>
<keyword evidence="2" id="KW-1185">Reference proteome</keyword>
<dbReference type="EMBL" id="LVJE01000003">
    <property type="protein sequence ID" value="OAB30578.1"/>
    <property type="molecule type" value="Genomic_DNA"/>
</dbReference>
<dbReference type="OrthoDB" id="1356743at2"/>
<protein>
    <submittedName>
        <fullName evidence="1">Uncharacterized protein</fullName>
    </submittedName>
</protein>
<evidence type="ECO:0000313" key="1">
    <source>
        <dbReference type="EMBL" id="OAB30578.1"/>
    </source>
</evidence>
<name>A0A167ZLH8_9FLAO</name>
<comment type="caution">
    <text evidence="1">The sequence shown here is derived from an EMBL/GenBank/DDBJ whole genome shotgun (WGS) entry which is preliminary data.</text>
</comment>
<sequence length="147" mass="17194">MKYKRNNLGVAPCNMKILNERLVIIEEFLHLNAIVENSPLVNSGGCKTIKCGSRLQKGELVYLFHILIEGGTLFFDPIDKKKNRRLFQSFIEKNFTYLGEGNLQHHIMDCSRHFSECLGFTYREKQVRYLEKIIMILLKKKESLNQL</sequence>
<organism evidence="1 2">
    <name type="scientific">Flavobacterium fryxellicola</name>
    <dbReference type="NCBI Taxonomy" id="249352"/>
    <lineage>
        <taxon>Bacteria</taxon>
        <taxon>Pseudomonadati</taxon>
        <taxon>Bacteroidota</taxon>
        <taxon>Flavobacteriia</taxon>
        <taxon>Flavobacteriales</taxon>
        <taxon>Flavobacteriaceae</taxon>
        <taxon>Flavobacterium</taxon>
    </lineage>
</organism>
<evidence type="ECO:0000313" key="2">
    <source>
        <dbReference type="Proteomes" id="UP000077164"/>
    </source>
</evidence>
<dbReference type="RefSeq" id="WP_066076233.1">
    <property type="nucleotide sequence ID" value="NZ_FRDK01000011.1"/>
</dbReference>
<accession>A0A167ZLH8</accession>
<dbReference type="AlphaFoldDB" id="A0A167ZLH8"/>